<dbReference type="PROSITE" id="PS50011">
    <property type="entry name" value="PROTEIN_KINASE_DOM"/>
    <property type="match status" value="1"/>
</dbReference>
<evidence type="ECO:0000256" key="3">
    <source>
        <dbReference type="ARBA" id="ARBA00022777"/>
    </source>
</evidence>
<dbReference type="InterPro" id="IPR036864">
    <property type="entry name" value="Zn2-C6_fun-type_DNA-bd_sf"/>
</dbReference>
<feature type="non-terminal residue" evidence="6">
    <location>
        <position position="1"/>
    </location>
</feature>
<dbReference type="Gene3D" id="4.10.240.10">
    <property type="entry name" value="Zn(2)-C6 fungal-type DNA-binding domain"/>
    <property type="match status" value="1"/>
</dbReference>
<sequence length="248" mass="28919">SRVACSGEPNCPRCRWRGLTCIFDEKSIRKRKRSSNIITNVIANTDRFRRPYISIACYSCKLAKVKCSGGIPCDRCSKRIYNFDERNKIFDESLMICSLCGISGKFSNHYYQCEICINEFGLGSSGNKMIDEFLNSEGDQFIWIPYNVFQDIKYLSKGGFGMVYKATWKQIEVVLKSLYNSNNMNIEFLKENYNGIVQIYGITRDPLNKNYSIVMKYISGRDFYDYLKKSYKQLTWKNKIVLLWDIAK</sequence>
<keyword evidence="2" id="KW-0547">Nucleotide-binding</keyword>
<dbReference type="SUPFAM" id="SSF57701">
    <property type="entry name" value="Zn2/Cys6 DNA-binding domain"/>
    <property type="match status" value="1"/>
</dbReference>
<dbReference type="Gene3D" id="1.10.510.10">
    <property type="entry name" value="Transferase(Phosphotransferase) domain 1"/>
    <property type="match status" value="1"/>
</dbReference>
<proteinExistence type="predicted"/>
<dbReference type="SUPFAM" id="SSF56112">
    <property type="entry name" value="Protein kinase-like (PK-like)"/>
    <property type="match status" value="1"/>
</dbReference>
<dbReference type="InterPro" id="IPR001138">
    <property type="entry name" value="Zn2Cys6_DnaBD"/>
</dbReference>
<keyword evidence="7" id="KW-1185">Reference proteome</keyword>
<dbReference type="InterPro" id="IPR001245">
    <property type="entry name" value="Ser-Thr/Tyr_kinase_cat_dom"/>
</dbReference>
<feature type="domain" description="Protein kinase" evidence="5">
    <location>
        <begin position="149"/>
        <end position="248"/>
    </location>
</feature>
<dbReference type="Proteomes" id="UP000789901">
    <property type="component" value="Unassembled WGS sequence"/>
</dbReference>
<evidence type="ECO:0000313" key="6">
    <source>
        <dbReference type="EMBL" id="CAG8851352.1"/>
    </source>
</evidence>
<dbReference type="InterPro" id="IPR051681">
    <property type="entry name" value="Ser/Thr_Kinases-Pseudokinases"/>
</dbReference>
<protein>
    <submittedName>
        <fullName evidence="6">28513_t:CDS:1</fullName>
    </submittedName>
</protein>
<dbReference type="CDD" id="cd00067">
    <property type="entry name" value="GAL4"/>
    <property type="match status" value="1"/>
</dbReference>
<evidence type="ECO:0000256" key="4">
    <source>
        <dbReference type="ARBA" id="ARBA00022840"/>
    </source>
</evidence>
<dbReference type="InterPro" id="IPR000719">
    <property type="entry name" value="Prot_kinase_dom"/>
</dbReference>
<dbReference type="InterPro" id="IPR011009">
    <property type="entry name" value="Kinase-like_dom_sf"/>
</dbReference>
<accession>A0ABN7XC51</accession>
<evidence type="ECO:0000256" key="1">
    <source>
        <dbReference type="ARBA" id="ARBA00022679"/>
    </source>
</evidence>
<dbReference type="PANTHER" id="PTHR44329">
    <property type="entry name" value="SERINE/THREONINE-PROTEIN KINASE TNNI3K-RELATED"/>
    <property type="match status" value="1"/>
</dbReference>
<dbReference type="Pfam" id="PF07714">
    <property type="entry name" value="PK_Tyr_Ser-Thr"/>
    <property type="match status" value="1"/>
</dbReference>
<evidence type="ECO:0000259" key="5">
    <source>
        <dbReference type="PROSITE" id="PS50011"/>
    </source>
</evidence>
<gene>
    <name evidence="6" type="ORF">GMARGA_LOCUS40695</name>
</gene>
<dbReference type="PANTHER" id="PTHR44329:SF288">
    <property type="entry name" value="MITOGEN-ACTIVATED PROTEIN KINASE KINASE KINASE 20"/>
    <property type="match status" value="1"/>
</dbReference>
<keyword evidence="4" id="KW-0067">ATP-binding</keyword>
<feature type="non-terminal residue" evidence="6">
    <location>
        <position position="248"/>
    </location>
</feature>
<name>A0ABN7XC51_GIGMA</name>
<dbReference type="Pfam" id="PF00172">
    <property type="entry name" value="Zn_clus"/>
    <property type="match status" value="1"/>
</dbReference>
<organism evidence="6 7">
    <name type="scientific">Gigaspora margarita</name>
    <dbReference type="NCBI Taxonomy" id="4874"/>
    <lineage>
        <taxon>Eukaryota</taxon>
        <taxon>Fungi</taxon>
        <taxon>Fungi incertae sedis</taxon>
        <taxon>Mucoromycota</taxon>
        <taxon>Glomeromycotina</taxon>
        <taxon>Glomeromycetes</taxon>
        <taxon>Diversisporales</taxon>
        <taxon>Gigasporaceae</taxon>
        <taxon>Gigaspora</taxon>
    </lineage>
</organism>
<comment type="caution">
    <text evidence="6">The sequence shown here is derived from an EMBL/GenBank/DDBJ whole genome shotgun (WGS) entry which is preliminary data.</text>
</comment>
<reference evidence="6 7" key="1">
    <citation type="submission" date="2021-06" db="EMBL/GenBank/DDBJ databases">
        <authorList>
            <person name="Kallberg Y."/>
            <person name="Tangrot J."/>
            <person name="Rosling A."/>
        </authorList>
    </citation>
    <scope>NUCLEOTIDE SEQUENCE [LARGE SCALE GENOMIC DNA]</scope>
    <source>
        <strain evidence="6 7">120-4 pot B 10/14</strain>
    </source>
</reference>
<evidence type="ECO:0000313" key="7">
    <source>
        <dbReference type="Proteomes" id="UP000789901"/>
    </source>
</evidence>
<dbReference type="EMBL" id="CAJVQB010105658">
    <property type="protein sequence ID" value="CAG8851352.1"/>
    <property type="molecule type" value="Genomic_DNA"/>
</dbReference>
<keyword evidence="3" id="KW-0418">Kinase</keyword>
<keyword evidence="1" id="KW-0808">Transferase</keyword>
<evidence type="ECO:0000256" key="2">
    <source>
        <dbReference type="ARBA" id="ARBA00022741"/>
    </source>
</evidence>